<protein>
    <submittedName>
        <fullName evidence="2">Uncharacterized protein</fullName>
    </submittedName>
</protein>
<dbReference type="Proteomes" id="UP001187192">
    <property type="component" value="Unassembled WGS sequence"/>
</dbReference>
<organism evidence="2 3">
    <name type="scientific">Ficus carica</name>
    <name type="common">Common fig</name>
    <dbReference type="NCBI Taxonomy" id="3494"/>
    <lineage>
        <taxon>Eukaryota</taxon>
        <taxon>Viridiplantae</taxon>
        <taxon>Streptophyta</taxon>
        <taxon>Embryophyta</taxon>
        <taxon>Tracheophyta</taxon>
        <taxon>Spermatophyta</taxon>
        <taxon>Magnoliopsida</taxon>
        <taxon>eudicotyledons</taxon>
        <taxon>Gunneridae</taxon>
        <taxon>Pentapetalae</taxon>
        <taxon>rosids</taxon>
        <taxon>fabids</taxon>
        <taxon>Rosales</taxon>
        <taxon>Moraceae</taxon>
        <taxon>Ficeae</taxon>
        <taxon>Ficus</taxon>
    </lineage>
</organism>
<keyword evidence="3" id="KW-1185">Reference proteome</keyword>
<accession>A0AA87Z8X6</accession>
<feature type="region of interest" description="Disordered" evidence="1">
    <location>
        <begin position="1"/>
        <end position="31"/>
    </location>
</feature>
<feature type="compositionally biased region" description="Basic and acidic residues" evidence="1">
    <location>
        <begin position="1"/>
        <end position="17"/>
    </location>
</feature>
<name>A0AA87Z8X6_FICCA</name>
<dbReference type="AlphaFoldDB" id="A0AA87Z8X6"/>
<dbReference type="Gramene" id="FCD_00001980-RA">
    <property type="protein sequence ID" value="FCD_00001980-RA:cds"/>
    <property type="gene ID" value="FCD_00001980"/>
</dbReference>
<feature type="region of interest" description="Disordered" evidence="1">
    <location>
        <begin position="58"/>
        <end position="110"/>
    </location>
</feature>
<evidence type="ECO:0000256" key="1">
    <source>
        <dbReference type="SAM" id="MobiDB-lite"/>
    </source>
</evidence>
<dbReference type="EMBL" id="BTGU01000001">
    <property type="protein sequence ID" value="GMN23641.1"/>
    <property type="molecule type" value="Genomic_DNA"/>
</dbReference>
<gene>
    <name evidence="2" type="ORF">TIFTF001_000201</name>
</gene>
<feature type="compositionally biased region" description="Polar residues" evidence="1">
    <location>
        <begin position="100"/>
        <end position="110"/>
    </location>
</feature>
<evidence type="ECO:0000313" key="3">
    <source>
        <dbReference type="Proteomes" id="UP001187192"/>
    </source>
</evidence>
<comment type="caution">
    <text evidence="2">The sequence shown here is derived from an EMBL/GenBank/DDBJ whole genome shotgun (WGS) entry which is preliminary data.</text>
</comment>
<sequence>MEETNKETGNIKERPFELRSSTENMPPPRLPNLVGSGCSAFEKWKKPTFINFLDRTADEGKSKARDASPPPSDYNIPGSSNGGGDLNINGGPVNTEKEMTSNGVQSKPDH</sequence>
<reference evidence="2" key="1">
    <citation type="submission" date="2023-07" db="EMBL/GenBank/DDBJ databases">
        <title>draft genome sequence of fig (Ficus carica).</title>
        <authorList>
            <person name="Takahashi T."/>
            <person name="Nishimura K."/>
        </authorList>
    </citation>
    <scope>NUCLEOTIDE SEQUENCE</scope>
</reference>
<proteinExistence type="predicted"/>
<evidence type="ECO:0000313" key="2">
    <source>
        <dbReference type="EMBL" id="GMN23641.1"/>
    </source>
</evidence>